<evidence type="ECO:0000256" key="3">
    <source>
        <dbReference type="ARBA" id="ARBA00022475"/>
    </source>
</evidence>
<evidence type="ECO:0000256" key="5">
    <source>
        <dbReference type="ARBA" id="ARBA00022989"/>
    </source>
</evidence>
<evidence type="ECO:0000259" key="8">
    <source>
        <dbReference type="Pfam" id="PF02308"/>
    </source>
</evidence>
<proteinExistence type="inferred from homology"/>
<evidence type="ECO:0000313" key="9">
    <source>
        <dbReference type="EMBL" id="MEX6689262.1"/>
    </source>
</evidence>
<keyword evidence="10" id="KW-1185">Reference proteome</keyword>
<gene>
    <name evidence="9" type="ORF">QTN47_17265</name>
</gene>
<feature type="transmembrane region" description="Helical" evidence="7">
    <location>
        <begin position="74"/>
        <end position="93"/>
    </location>
</feature>
<dbReference type="EMBL" id="JAULBC010000006">
    <property type="protein sequence ID" value="MEX6689262.1"/>
    <property type="molecule type" value="Genomic_DNA"/>
</dbReference>
<keyword evidence="4 7" id="KW-0812">Transmembrane</keyword>
<feature type="transmembrane region" description="Helical" evidence="7">
    <location>
        <begin position="6"/>
        <end position="27"/>
    </location>
</feature>
<keyword evidence="5 7" id="KW-1133">Transmembrane helix</keyword>
<reference evidence="9 10" key="1">
    <citation type="submission" date="2023-07" db="EMBL/GenBank/DDBJ databases">
        <authorList>
            <person name="Lian W.-H."/>
        </authorList>
    </citation>
    <scope>NUCLEOTIDE SEQUENCE [LARGE SCALE GENOMIC DNA]</scope>
    <source>
        <strain evidence="9 10">SYSU DXS3180</strain>
    </source>
</reference>
<evidence type="ECO:0000256" key="4">
    <source>
        <dbReference type="ARBA" id="ARBA00022692"/>
    </source>
</evidence>
<keyword evidence="3" id="KW-1003">Cell membrane</keyword>
<feature type="transmembrane region" description="Helical" evidence="7">
    <location>
        <begin position="100"/>
        <end position="117"/>
    </location>
</feature>
<evidence type="ECO:0000256" key="1">
    <source>
        <dbReference type="ARBA" id="ARBA00004651"/>
    </source>
</evidence>
<dbReference type="Proteomes" id="UP001560573">
    <property type="component" value="Unassembled WGS sequence"/>
</dbReference>
<feature type="transmembrane region" description="Helical" evidence="7">
    <location>
        <begin position="123"/>
        <end position="139"/>
    </location>
</feature>
<organism evidence="9 10">
    <name type="scientific">Danxiaibacter flavus</name>
    <dbReference type="NCBI Taxonomy" id="3049108"/>
    <lineage>
        <taxon>Bacteria</taxon>
        <taxon>Pseudomonadati</taxon>
        <taxon>Bacteroidota</taxon>
        <taxon>Chitinophagia</taxon>
        <taxon>Chitinophagales</taxon>
        <taxon>Chitinophagaceae</taxon>
        <taxon>Danxiaibacter</taxon>
    </lineage>
</organism>
<sequence>MIEGLSWQETILRLLLAAILGGLVGIERQRLEWAAGLRTHMLVCLGSSLIMMVSSFGFSDILGTPNVNLDPSRVAAQVVSGIGFLGAGTILFLKHEVVRGLTTAAGLWTVAGIGLAVGGGMYIAASAATVLVLIVLVLVKPYKKKITRMTQPNEIYLAAKKKEGILQYVEGVTENNNLVVTDISIHHSDKNEVEQVYIKFSKNTDAGSLRSAIDAFNQMPGIQVVRCKIK</sequence>
<feature type="domain" description="MgtC/SapB/SrpB/YhiD N-terminal" evidence="8">
    <location>
        <begin position="14"/>
        <end position="144"/>
    </location>
</feature>
<name>A0ABV3ZH84_9BACT</name>
<evidence type="ECO:0000256" key="6">
    <source>
        <dbReference type="ARBA" id="ARBA00023136"/>
    </source>
</evidence>
<dbReference type="PRINTS" id="PR01837">
    <property type="entry name" value="MGTCSAPBPROT"/>
</dbReference>
<dbReference type="PANTHER" id="PTHR33778">
    <property type="entry name" value="PROTEIN MGTC"/>
    <property type="match status" value="1"/>
</dbReference>
<dbReference type="InterPro" id="IPR003416">
    <property type="entry name" value="MgtC/SapB/SrpB/YhiD_fam"/>
</dbReference>
<comment type="subcellular location">
    <subcellularLocation>
        <location evidence="1">Cell membrane</location>
        <topology evidence="1">Multi-pass membrane protein</topology>
    </subcellularLocation>
</comment>
<comment type="similarity">
    <text evidence="2">Belongs to the MgtC/SapB family.</text>
</comment>
<evidence type="ECO:0000313" key="10">
    <source>
        <dbReference type="Proteomes" id="UP001560573"/>
    </source>
</evidence>
<dbReference type="InterPro" id="IPR049177">
    <property type="entry name" value="MgtC_SapB_SrpB_YhiD_N"/>
</dbReference>
<dbReference type="Pfam" id="PF02308">
    <property type="entry name" value="MgtC"/>
    <property type="match status" value="1"/>
</dbReference>
<dbReference type="PANTHER" id="PTHR33778:SF1">
    <property type="entry name" value="MAGNESIUM TRANSPORTER YHID-RELATED"/>
    <property type="match status" value="1"/>
</dbReference>
<comment type="caution">
    <text evidence="9">The sequence shown here is derived from an EMBL/GenBank/DDBJ whole genome shotgun (WGS) entry which is preliminary data.</text>
</comment>
<accession>A0ABV3ZH84</accession>
<evidence type="ECO:0000256" key="7">
    <source>
        <dbReference type="SAM" id="Phobius"/>
    </source>
</evidence>
<dbReference type="RefSeq" id="WP_369330670.1">
    <property type="nucleotide sequence ID" value="NZ_JAULBC010000006.1"/>
</dbReference>
<protein>
    <submittedName>
        <fullName evidence="9">MgtC/SapB family protein</fullName>
    </submittedName>
</protein>
<feature type="transmembrane region" description="Helical" evidence="7">
    <location>
        <begin position="39"/>
        <end position="62"/>
    </location>
</feature>
<evidence type="ECO:0000256" key="2">
    <source>
        <dbReference type="ARBA" id="ARBA00009298"/>
    </source>
</evidence>
<keyword evidence="6 7" id="KW-0472">Membrane</keyword>